<protein>
    <submittedName>
        <fullName evidence="2">Uncharacterized protein</fullName>
    </submittedName>
</protein>
<accession>W4ICK8</accession>
<gene>
    <name evidence="2" type="ORF">PFNF135_05062</name>
</gene>
<reference evidence="2 3" key="2">
    <citation type="submission" date="2013-02" db="EMBL/GenBank/DDBJ databases">
        <title>The Genome Sequence of Plasmodium falciparum NF135/5.C10.</title>
        <authorList>
            <consortium name="The Broad Institute Genome Sequencing Platform"/>
            <consortium name="The Broad Institute Genome Sequencing Center for Infectious Disease"/>
            <person name="Neafsey D."/>
            <person name="Cheeseman I."/>
            <person name="Volkman S."/>
            <person name="Adams J."/>
            <person name="Walker B."/>
            <person name="Young S.K."/>
            <person name="Zeng Q."/>
            <person name="Gargeya S."/>
            <person name="Fitzgerald M."/>
            <person name="Haas B."/>
            <person name="Abouelleil A."/>
            <person name="Alvarado L."/>
            <person name="Arachchi H.M."/>
            <person name="Berlin A.M."/>
            <person name="Chapman S.B."/>
            <person name="Dewar J."/>
            <person name="Goldberg J."/>
            <person name="Griggs A."/>
            <person name="Gujja S."/>
            <person name="Hansen M."/>
            <person name="Howarth C."/>
            <person name="Imamovic A."/>
            <person name="Larimer J."/>
            <person name="McCowan C."/>
            <person name="Murphy C."/>
            <person name="Neiman D."/>
            <person name="Pearson M."/>
            <person name="Priest M."/>
            <person name="Roberts A."/>
            <person name="Saif S."/>
            <person name="Shea T."/>
            <person name="Sisk P."/>
            <person name="Sykes S."/>
            <person name="Wortman J."/>
            <person name="Nusbaum C."/>
            <person name="Birren B."/>
        </authorList>
    </citation>
    <scope>NUCLEOTIDE SEQUENCE [LARGE SCALE GENOMIC DNA]</scope>
    <source>
        <strain evidence="2 3">NF135/5.C10</strain>
    </source>
</reference>
<organism evidence="2 3">
    <name type="scientific">Plasmodium falciparum NF135/5.C10</name>
    <dbReference type="NCBI Taxonomy" id="1036726"/>
    <lineage>
        <taxon>Eukaryota</taxon>
        <taxon>Sar</taxon>
        <taxon>Alveolata</taxon>
        <taxon>Apicomplexa</taxon>
        <taxon>Aconoidasida</taxon>
        <taxon>Haemosporida</taxon>
        <taxon>Plasmodiidae</taxon>
        <taxon>Plasmodium</taxon>
        <taxon>Plasmodium (Laverania)</taxon>
    </lineage>
</organism>
<feature type="transmembrane region" description="Helical" evidence="1">
    <location>
        <begin position="371"/>
        <end position="390"/>
    </location>
</feature>
<feature type="transmembrane region" description="Helical" evidence="1">
    <location>
        <begin position="12"/>
        <end position="28"/>
    </location>
</feature>
<evidence type="ECO:0000313" key="2">
    <source>
        <dbReference type="EMBL" id="ETW40759.1"/>
    </source>
</evidence>
<evidence type="ECO:0000313" key="3">
    <source>
        <dbReference type="Proteomes" id="UP000019114"/>
    </source>
</evidence>
<keyword evidence="1" id="KW-1133">Transmembrane helix</keyword>
<dbReference type="Proteomes" id="UP000019114">
    <property type="component" value="Unassembled WGS sequence"/>
</dbReference>
<dbReference type="OrthoDB" id="374723at2759"/>
<reference evidence="2 3" key="1">
    <citation type="submission" date="2013-02" db="EMBL/GenBank/DDBJ databases">
        <title>The Genome Annotation of Plasmodium falciparum NF135/5.C10.</title>
        <authorList>
            <consortium name="The Broad Institute Genome Sequencing Platform"/>
            <consortium name="The Broad Institute Genome Sequencing Center for Infectious Disease"/>
            <person name="Neafsey D."/>
            <person name="Hoffman S."/>
            <person name="Volkman S."/>
            <person name="Rosenthal P."/>
            <person name="Walker B."/>
            <person name="Young S.K."/>
            <person name="Zeng Q."/>
            <person name="Gargeya S."/>
            <person name="Fitzgerald M."/>
            <person name="Haas B."/>
            <person name="Abouelleil A."/>
            <person name="Allen A.W."/>
            <person name="Alvarado L."/>
            <person name="Arachchi H.M."/>
            <person name="Berlin A.M."/>
            <person name="Chapman S.B."/>
            <person name="Gainer-Dewar J."/>
            <person name="Goldberg J."/>
            <person name="Griggs A."/>
            <person name="Gujja S."/>
            <person name="Hansen M."/>
            <person name="Howarth C."/>
            <person name="Imamovic A."/>
            <person name="Ireland A."/>
            <person name="Larimer J."/>
            <person name="McCowan C."/>
            <person name="Murphy C."/>
            <person name="Pearson M."/>
            <person name="Poon T.W."/>
            <person name="Priest M."/>
            <person name="Roberts A."/>
            <person name="Saif S."/>
            <person name="Shea T."/>
            <person name="Sisk P."/>
            <person name="Sykes S."/>
            <person name="Wortman J."/>
            <person name="Nusbaum C."/>
            <person name="Birren B."/>
        </authorList>
    </citation>
    <scope>NUCLEOTIDE SEQUENCE [LARGE SCALE GENOMIC DNA]</scope>
    <source>
        <strain evidence="2 3">NF135/5.C10</strain>
    </source>
</reference>
<name>W4ICK8_PLAFA</name>
<dbReference type="EMBL" id="KI926065">
    <property type="protein sequence ID" value="ETW40759.1"/>
    <property type="molecule type" value="Genomic_DNA"/>
</dbReference>
<evidence type="ECO:0000256" key="1">
    <source>
        <dbReference type="SAM" id="Phobius"/>
    </source>
</evidence>
<keyword evidence="1" id="KW-0472">Membrane</keyword>
<dbReference type="AlphaFoldDB" id="W4ICK8"/>
<keyword evidence="1" id="KW-0812">Transmembrane</keyword>
<feature type="transmembrane region" description="Helical" evidence="1">
    <location>
        <begin position="343"/>
        <end position="362"/>
    </location>
</feature>
<feature type="transmembrane region" description="Helical" evidence="1">
    <location>
        <begin position="222"/>
        <end position="243"/>
    </location>
</feature>
<proteinExistence type="predicted"/>
<sequence length="456" mass="55324">MSTFLFNKKDVILYFAFVFFSFFINYNNSHIFNNDDRKLKTLFNRICHKIFSSEHIGNVNRRNGIVESCTFGGSGKEKKRNSSTFECINHKLLKKSKILFYIWSNNLQKIRVNEIMEKEKIFIDLNEEYIYLKKKERKEKTHELNYIDLSTFPTYCSFYKLKVQDLLYYDKKINYYSKRYFIKTDHLNSDPLNENATIFIWGNKYENLQNSKNKIYKNFHNILYYYITILMNNILNHTFYFVFNMNKEKNYENFIIYKNKYIYPFKNIQLNYDKHKDINNIISLKNSNVQNNNETITDFYLVEICHSLKGITFKQNHNILKKKLNNIYFNIEFVTYIFQFPPVFYHIIFIIFFSLLITYVFYKIFIKYKTYFLVMFGSSGLISIIDYFVLQDKDRSQNNAMDNLMATHNPLAKPPGNMNNIPDLRKFFNKKKEELDNVKYEFLLENIECELLQKWE</sequence>